<evidence type="ECO:0000256" key="2">
    <source>
        <dbReference type="SAM" id="Phobius"/>
    </source>
</evidence>
<dbReference type="STRING" id="1276220.STAIW_v1c09650"/>
<sequence>MFLNWDLNNLLNNTSNIVSLAIFFVCLGIAIIILILINIYRKILQTIAKSIDLIDDLKKSPLRYRLQRISIIFEETNNLENELMIWRTKYELLFEKELCKCFIELVSLLEKKKNTFPNIGNLNKFRVIYDQLLKINQNVHQIFIETLSALEIEYIQRDSLTFQKELFRMLKDEVIMTTFKDIRIDQEKLGRTIDSIEKLFSDFYLELDDGKYKESWDCLLKIDQALIFLIELLDSIPYVISTITTLVPQLMSELKNKHVTFGLVERKLPRNARKYAELELEVDKLRVKINNELLKLQFKKANKSLKQVFVYIENFKKMVEHEDNLKAFFENKIEDIRSEFDLVSNSTRQIERVFKNMESMSKYPTREKSDFEAARAEYLKTKEKADFIFSSIDLEINGKELDLFKTREELLVVMEQLLKNITMLEKSAKAIESKNTNIESIINQIIFIQTTLNQCDVKINQYKSIRELEKFIEPIQELYFKLSKFSKENLTKIESEKEKEILANEIEEYSQKTWRIVSDLNDTIFLDYISQEIIVYLERYVGFNKEIEKVILTCEDFFRQRNFDQLLGYSLPILGDIKKINKR</sequence>
<gene>
    <name evidence="3" type="ORF">STAIW_v1c09650</name>
</gene>
<dbReference type="EMBL" id="CP005074">
    <property type="protein sequence ID" value="AGR41551.1"/>
    <property type="molecule type" value="Genomic_DNA"/>
</dbReference>
<dbReference type="Proteomes" id="UP000014984">
    <property type="component" value="Chromosome"/>
</dbReference>
<evidence type="ECO:0008006" key="5">
    <source>
        <dbReference type="Google" id="ProtNLM"/>
    </source>
</evidence>
<feature type="coiled-coil region" evidence="1">
    <location>
        <begin position="407"/>
        <end position="434"/>
    </location>
</feature>
<evidence type="ECO:0000256" key="1">
    <source>
        <dbReference type="SAM" id="Coils"/>
    </source>
</evidence>
<proteinExistence type="predicted"/>
<keyword evidence="4" id="KW-1185">Reference proteome</keyword>
<dbReference type="RefSeq" id="WP_020834690.1">
    <property type="nucleotide sequence ID" value="NC_021846.1"/>
</dbReference>
<accession>S5LY88</accession>
<dbReference type="AlphaFoldDB" id="S5LY88"/>
<keyword evidence="2" id="KW-1133">Transmembrane helix</keyword>
<name>S5LY88_9MOLU</name>
<dbReference type="PATRIC" id="fig|1276220.3.peg.984"/>
<dbReference type="KEGG" id="stai:STAIW_v1c09650"/>
<feature type="transmembrane region" description="Helical" evidence="2">
    <location>
        <begin position="20"/>
        <end position="40"/>
    </location>
</feature>
<protein>
    <recommendedName>
        <fullName evidence="5">Septation ring formation regulator</fullName>
    </recommendedName>
</protein>
<reference evidence="3 4" key="1">
    <citation type="journal article" date="2013" name="Genome Biol. Evol.">
        <title>Comparison of metabolic capacities and inference of gene content evolution in mosquito-associated Spiroplasma diminutum and S. taiwanense.</title>
        <authorList>
            <person name="Lo W.S."/>
            <person name="Ku C."/>
            <person name="Chen L.L."/>
            <person name="Chang T.H."/>
            <person name="Kuo C.H."/>
        </authorList>
    </citation>
    <scope>NUCLEOTIDE SEQUENCE [LARGE SCALE GENOMIC DNA]</scope>
    <source>
        <strain evidence="3">CT-1</strain>
    </source>
</reference>
<dbReference type="eggNOG" id="COG4477">
    <property type="taxonomic scope" value="Bacteria"/>
</dbReference>
<dbReference type="OrthoDB" id="387226at2"/>
<keyword evidence="1" id="KW-0175">Coiled coil</keyword>
<evidence type="ECO:0000313" key="3">
    <source>
        <dbReference type="EMBL" id="AGR41551.1"/>
    </source>
</evidence>
<keyword evidence="2" id="KW-0472">Membrane</keyword>
<evidence type="ECO:0000313" key="4">
    <source>
        <dbReference type="Proteomes" id="UP000014984"/>
    </source>
</evidence>
<keyword evidence="2" id="KW-0812">Transmembrane</keyword>
<organism evidence="3 4">
    <name type="scientific">Spiroplasma taiwanense CT-1</name>
    <dbReference type="NCBI Taxonomy" id="1276220"/>
    <lineage>
        <taxon>Bacteria</taxon>
        <taxon>Bacillati</taxon>
        <taxon>Mycoplasmatota</taxon>
        <taxon>Mollicutes</taxon>
        <taxon>Entomoplasmatales</taxon>
        <taxon>Spiroplasmataceae</taxon>
        <taxon>Spiroplasma</taxon>
    </lineage>
</organism>
<dbReference type="HOGENOM" id="CLU_468427_0_0_14"/>